<accession>A0A9Q0Y0T0</accession>
<comment type="caution">
    <text evidence="4">The sequence shown here is derived from an EMBL/GenBank/DDBJ whole genome shotgun (WGS) entry which is preliminary data.</text>
</comment>
<dbReference type="AlphaFoldDB" id="A0A9Q0Y0T0"/>
<dbReference type="PANTHER" id="PTHR35617:SF3">
    <property type="entry name" value="CORE-BINDING (CB) DOMAIN-CONTAINING PROTEIN"/>
    <property type="match status" value="1"/>
</dbReference>
<dbReference type="OrthoDB" id="9050082at2759"/>
<keyword evidence="1" id="KW-0238">DNA-binding</keyword>
<dbReference type="Gene3D" id="1.10.443.10">
    <property type="entry name" value="Intergrase catalytic core"/>
    <property type="match status" value="1"/>
</dbReference>
<evidence type="ECO:0000256" key="1">
    <source>
        <dbReference type="ARBA" id="ARBA00023125"/>
    </source>
</evidence>
<organism evidence="4 5">
    <name type="scientific">Phrynocephalus forsythii</name>
    <dbReference type="NCBI Taxonomy" id="171643"/>
    <lineage>
        <taxon>Eukaryota</taxon>
        <taxon>Metazoa</taxon>
        <taxon>Chordata</taxon>
        <taxon>Craniata</taxon>
        <taxon>Vertebrata</taxon>
        <taxon>Euteleostomi</taxon>
        <taxon>Lepidosauria</taxon>
        <taxon>Squamata</taxon>
        <taxon>Bifurcata</taxon>
        <taxon>Unidentata</taxon>
        <taxon>Episquamata</taxon>
        <taxon>Toxicofera</taxon>
        <taxon>Iguania</taxon>
        <taxon>Acrodonta</taxon>
        <taxon>Agamidae</taxon>
        <taxon>Agaminae</taxon>
        <taxon>Phrynocephalus</taxon>
    </lineage>
</organism>
<dbReference type="Proteomes" id="UP001142489">
    <property type="component" value="Unassembled WGS sequence"/>
</dbReference>
<keyword evidence="2" id="KW-0233">DNA recombination</keyword>
<sequence length="621" mass="69280">MRRHLRLLFTLLYHPKEGQHSSTYSRSQIIELLHQTEEISDDHLGINHSLTTERRLDRPIYRGHPRLHQGQSLSAAGQTEQDPARPAKVQAATQCYRICSSAPTRPHGINHIHLALCQTQDEASTGLAYGQISPTRTPTIDEVEDNTVPTRRPAMEGSPDSYGQHHCSTLHKQTRWNPFTLPSQPDDRHMDLVLPETQPPLGDSHSLRGQYHGQPPKQDVHQRPRVDDNQASSGTLTRDPDCTLVALSALAPHPVESIVDLATPSTSSQPLITAPRSPSPSLSHPLSLEQVLGHARKQSTVTLYHHKWQAFLSFTCDHCLPTSPTSLDTLLRFLLLLFNRGLFISTLKVYIAAVVAHQPPDSEAADFFKHPTLKQFLQGARNLCPDRAPIPPQWSLNVVLKRLTRPPFEPLASVPLHMLSVKLAFLLAITSARRASELAALRSDPPFLQFHLEKVTLYPDVSFLLKVVSHFHLSQPLVLPTYFPSPSTDVERMLHTLDVRRALLFYTSRTAPIRRSPRLFIHVMGPAEGTPVTSQTISRWIVETIHLAYRLSGTPLPVTPKGHSTRAIASSSAFLKGVPLLDICRAATWSTPSTFAQHYKLDIRARAETAFGRAVLSYTLP</sequence>
<feature type="compositionally biased region" description="Basic and acidic residues" evidence="3">
    <location>
        <begin position="218"/>
        <end position="228"/>
    </location>
</feature>
<feature type="region of interest" description="Disordered" evidence="3">
    <location>
        <begin position="173"/>
        <end position="239"/>
    </location>
</feature>
<reference evidence="4" key="1">
    <citation type="journal article" date="2023" name="DNA Res.">
        <title>Chromosome-level genome assembly of Phrynocephalus forsythii using third-generation DNA sequencing and Hi-C analysis.</title>
        <authorList>
            <person name="Qi Y."/>
            <person name="Zhao W."/>
            <person name="Zhao Y."/>
            <person name="Niu C."/>
            <person name="Cao S."/>
            <person name="Zhang Y."/>
        </authorList>
    </citation>
    <scope>NUCLEOTIDE SEQUENCE</scope>
    <source>
        <tissue evidence="4">Muscle</tissue>
    </source>
</reference>
<dbReference type="GO" id="GO:0006310">
    <property type="term" value="P:DNA recombination"/>
    <property type="evidence" value="ECO:0007669"/>
    <property type="project" value="UniProtKB-KW"/>
</dbReference>
<dbReference type="InterPro" id="IPR013762">
    <property type="entry name" value="Integrase-like_cat_sf"/>
</dbReference>
<evidence type="ECO:0008006" key="6">
    <source>
        <dbReference type="Google" id="ProtNLM"/>
    </source>
</evidence>
<proteinExistence type="predicted"/>
<dbReference type="InterPro" id="IPR011010">
    <property type="entry name" value="DNA_brk_join_enz"/>
</dbReference>
<protein>
    <recommendedName>
        <fullName evidence="6">Tyr recombinase domain-containing protein</fullName>
    </recommendedName>
</protein>
<gene>
    <name evidence="4" type="ORF">JRQ81_013277</name>
</gene>
<name>A0A9Q0Y0T0_9SAUR</name>
<dbReference type="GO" id="GO:0003677">
    <property type="term" value="F:DNA binding"/>
    <property type="evidence" value="ECO:0007669"/>
    <property type="project" value="UniProtKB-KW"/>
</dbReference>
<dbReference type="SUPFAM" id="SSF47823">
    <property type="entry name" value="lambda integrase-like, N-terminal domain"/>
    <property type="match status" value="1"/>
</dbReference>
<evidence type="ECO:0000313" key="4">
    <source>
        <dbReference type="EMBL" id="KAJ7335336.1"/>
    </source>
</evidence>
<dbReference type="Gene3D" id="1.10.150.130">
    <property type="match status" value="1"/>
</dbReference>
<evidence type="ECO:0000313" key="5">
    <source>
        <dbReference type="Proteomes" id="UP001142489"/>
    </source>
</evidence>
<evidence type="ECO:0000256" key="2">
    <source>
        <dbReference type="ARBA" id="ARBA00023172"/>
    </source>
</evidence>
<dbReference type="EMBL" id="JAPFRF010000004">
    <property type="protein sequence ID" value="KAJ7335336.1"/>
    <property type="molecule type" value="Genomic_DNA"/>
</dbReference>
<dbReference type="SUPFAM" id="SSF56349">
    <property type="entry name" value="DNA breaking-rejoining enzymes"/>
    <property type="match status" value="1"/>
</dbReference>
<keyword evidence="5" id="KW-1185">Reference proteome</keyword>
<dbReference type="PANTHER" id="PTHR35617">
    <property type="entry name" value="PHAGE_INTEGRASE DOMAIN-CONTAINING PROTEIN"/>
    <property type="match status" value="1"/>
</dbReference>
<dbReference type="GO" id="GO:0015074">
    <property type="term" value="P:DNA integration"/>
    <property type="evidence" value="ECO:0007669"/>
    <property type="project" value="InterPro"/>
</dbReference>
<dbReference type="InterPro" id="IPR010998">
    <property type="entry name" value="Integrase_recombinase_N"/>
</dbReference>
<evidence type="ECO:0000256" key="3">
    <source>
        <dbReference type="SAM" id="MobiDB-lite"/>
    </source>
</evidence>